<evidence type="ECO:0000313" key="1">
    <source>
        <dbReference type="EMBL" id="EKM32903.1"/>
    </source>
</evidence>
<dbReference type="EMBL" id="AJSR01000515">
    <property type="protein sequence ID" value="EKM32903.1"/>
    <property type="molecule type" value="Genomic_DNA"/>
</dbReference>
<dbReference type="Proteomes" id="UP000008367">
    <property type="component" value="Unassembled WGS sequence"/>
</dbReference>
<sequence>FLQSNNWN</sequence>
<evidence type="ECO:0000313" key="2">
    <source>
        <dbReference type="Proteomes" id="UP000008367"/>
    </source>
</evidence>
<protein>
    <submittedName>
        <fullName evidence="1">VscA</fullName>
    </submittedName>
</protein>
<feature type="non-terminal residue" evidence="1">
    <location>
        <position position="1"/>
    </location>
</feature>
<organism evidence="1 2">
    <name type="scientific">Vibrio harveyi</name>
    <name type="common">Beneckea harveyi</name>
    <dbReference type="NCBI Taxonomy" id="669"/>
    <lineage>
        <taxon>Bacteria</taxon>
        <taxon>Pseudomonadati</taxon>
        <taxon>Pseudomonadota</taxon>
        <taxon>Gammaproteobacteria</taxon>
        <taxon>Vibrionales</taxon>
        <taxon>Vibrionaceae</taxon>
        <taxon>Vibrio</taxon>
    </lineage>
</organism>
<gene>
    <name evidence="1" type="ORF">VCHENC02_1583B</name>
</gene>
<reference evidence="1 2" key="1">
    <citation type="submission" date="2012-10" db="EMBL/GenBank/DDBJ databases">
        <title>Genome sequence of Vibrio Cholerae HENC-02.</title>
        <authorList>
            <person name="Eppinger M."/>
            <person name="Hasan N.A."/>
            <person name="Sengamalay N."/>
            <person name="Hine E."/>
            <person name="Su Q."/>
            <person name="Daugherty S.C."/>
            <person name="Young S."/>
            <person name="Sadzewicz L."/>
            <person name="Tallon L."/>
            <person name="Cebula T.A."/>
            <person name="Ravel J."/>
            <person name="Colwell R.R."/>
        </authorList>
    </citation>
    <scope>NUCLEOTIDE SEQUENCE [LARGE SCALE GENOMIC DNA]</scope>
    <source>
        <strain evidence="1 2">HENC-02</strain>
    </source>
</reference>
<accession>A0A454D2K0</accession>
<name>A0A454D2K0_VIBHA</name>
<comment type="caution">
    <text evidence="1">The sequence shown here is derived from an EMBL/GenBank/DDBJ whole genome shotgun (WGS) entry which is preliminary data.</text>
</comment>
<proteinExistence type="predicted"/>